<evidence type="ECO:0000313" key="2">
    <source>
        <dbReference type="Proteomes" id="UP000015545"/>
    </source>
</evidence>
<dbReference type="EMBL" id="KF147891">
    <property type="protein sequence ID" value="AGS82138.1"/>
    <property type="molecule type" value="Genomic_DNA"/>
</dbReference>
<dbReference type="KEGG" id="vg:16574940"/>
<organism evidence="1 2">
    <name type="scientific">Pseudomonas phage PaBG</name>
    <dbReference type="NCBI Taxonomy" id="1335230"/>
    <lineage>
        <taxon>Viruses</taxon>
        <taxon>Duplodnaviria</taxon>
        <taxon>Heunggongvirae</taxon>
        <taxon>Uroviricota</taxon>
        <taxon>Caudoviricetes</taxon>
        <taxon>Baikalvirus</taxon>
        <taxon>Baikalvirus PaBG</taxon>
    </lineage>
</organism>
<dbReference type="InterPro" id="IPR011048">
    <property type="entry name" value="Haem_d1_sf"/>
</dbReference>
<dbReference type="SUPFAM" id="SSF51004">
    <property type="entry name" value="C-terminal (heme d1) domain of cytochrome cd1-nitrite reductase"/>
    <property type="match status" value="1"/>
</dbReference>
<gene>
    <name evidence="1" type="ORF">PaBG_00255</name>
</gene>
<evidence type="ECO:0000313" key="1">
    <source>
        <dbReference type="EMBL" id="AGS82138.1"/>
    </source>
</evidence>
<dbReference type="Proteomes" id="UP000015545">
    <property type="component" value="Segment"/>
</dbReference>
<sequence>MKLVPLRRKGIPARSAVAGFRDGKAYYGDYEVTRVAENNYAAQQDFRWRVRDNLLLESESSSCFQRIAGRPDIIDYAPIGTLRGVRNMLFTSQLGVTAGKKFYFSKGFLVSEDNKIRLNAVHVSGSTTTQFSDLTYNHGEFLFETVDYFCMRLIRGPREFSNNANSTYLVMVSKRPFDLANVYVASGVVDFVYLGKNRATSADGRHTLLMLASGLATESGNAVLHSTTLTKIAEATVISLENENAPSVAASWKYLITGRTIGGGRVGSTLDLTKFTPTFVRDMVEYDNDGFIKRIAYVGHVPELGAEQWNYTGSSQPVTFQETLGVNHLEFSTRGDDSAPYITVAYQPIPLSAAMLAATPSIIATDSTHQFVTLATLAAWKHGSKFYVAAYGSMGMAKYLRRYAAQAPVYPLTVFSYDVDAANVLSNRQVHEFPVDGGVQAQLGTYLVSADGGYVWFPSHSNGSVVCLDVTGATPQLHAASIGGTYFQFMGVHGDQFMGLQDNVPYMMRPTPDATFTMTFDKTEYLRGESGVLSVSASSDCIVKVRLFGCVTQQRETELDVVLTADTPELISVLVNSDPIAQIIEVE</sequence>
<name>S5WBH5_9CAUD</name>
<accession>S5WBH5</accession>
<protein>
    <submittedName>
        <fullName evidence="1">Uncharacterized protein</fullName>
    </submittedName>
</protein>
<reference evidence="1 2" key="1">
    <citation type="journal article" date="2014" name="Genome Announc.">
        <title>Complete Genome Sequence of the Novel Giant Pseudomonas Phage PaBG.</title>
        <authorList>
            <person name="Sykilinda N.N."/>
            <person name="Bondar A.A."/>
            <person name="Gorshkova A.S."/>
            <person name="Kurochkina L.P."/>
            <person name="Kulikov E.E."/>
            <person name="Shneider M.M."/>
            <person name="Kadykov V.A."/>
            <person name="Solovjeva N.V."/>
            <person name="Kabilov M.R."/>
            <person name="Mesyanzhinov V.V."/>
            <person name="Vlassov V.V."/>
            <person name="Drukker V.V."/>
            <person name="Miroshnikov K.A."/>
        </authorList>
    </citation>
    <scope>NUCLEOTIDE SEQUENCE [LARGE SCALE GENOMIC DNA]</scope>
</reference>
<keyword evidence="2" id="KW-1185">Reference proteome</keyword>
<dbReference type="RefSeq" id="YP_008433585.1">
    <property type="nucleotide sequence ID" value="NC_022096.1"/>
</dbReference>
<proteinExistence type="predicted"/>